<gene>
    <name evidence="1" type="ORF">NPIL_77671</name>
</gene>
<keyword evidence="2" id="KW-1185">Reference proteome</keyword>
<reference evidence="1" key="1">
    <citation type="submission" date="2020-08" db="EMBL/GenBank/DDBJ databases">
        <title>Multicomponent nature underlies the extraordinary mechanical properties of spider dragline silk.</title>
        <authorList>
            <person name="Kono N."/>
            <person name="Nakamura H."/>
            <person name="Mori M."/>
            <person name="Yoshida Y."/>
            <person name="Ohtoshi R."/>
            <person name="Malay A.D."/>
            <person name="Moran D.A.P."/>
            <person name="Tomita M."/>
            <person name="Numata K."/>
            <person name="Arakawa K."/>
        </authorList>
    </citation>
    <scope>NUCLEOTIDE SEQUENCE</scope>
</reference>
<name>A0A8X6QPK6_NEPPI</name>
<protein>
    <submittedName>
        <fullName evidence="1">Uncharacterized protein</fullName>
    </submittedName>
</protein>
<dbReference type="EMBL" id="BMAW01034668">
    <property type="protein sequence ID" value="GFU36217.1"/>
    <property type="molecule type" value="Genomic_DNA"/>
</dbReference>
<evidence type="ECO:0000313" key="1">
    <source>
        <dbReference type="EMBL" id="GFU36217.1"/>
    </source>
</evidence>
<organism evidence="1 2">
    <name type="scientific">Nephila pilipes</name>
    <name type="common">Giant wood spider</name>
    <name type="synonym">Nephila maculata</name>
    <dbReference type="NCBI Taxonomy" id="299642"/>
    <lineage>
        <taxon>Eukaryota</taxon>
        <taxon>Metazoa</taxon>
        <taxon>Ecdysozoa</taxon>
        <taxon>Arthropoda</taxon>
        <taxon>Chelicerata</taxon>
        <taxon>Arachnida</taxon>
        <taxon>Araneae</taxon>
        <taxon>Araneomorphae</taxon>
        <taxon>Entelegynae</taxon>
        <taxon>Araneoidea</taxon>
        <taxon>Nephilidae</taxon>
        <taxon>Nephila</taxon>
    </lineage>
</organism>
<dbReference type="AlphaFoldDB" id="A0A8X6QPK6"/>
<proteinExistence type="predicted"/>
<comment type="caution">
    <text evidence="1">The sequence shown here is derived from an EMBL/GenBank/DDBJ whole genome shotgun (WGS) entry which is preliminary data.</text>
</comment>
<accession>A0A8X6QPK6</accession>
<evidence type="ECO:0000313" key="2">
    <source>
        <dbReference type="Proteomes" id="UP000887013"/>
    </source>
</evidence>
<dbReference type="Proteomes" id="UP000887013">
    <property type="component" value="Unassembled WGS sequence"/>
</dbReference>
<sequence length="84" mass="9755">MGQLPDRKRLIIKQHNVFRNLEPWQVKILFDRTFIDLLNLIDLLIRSTLEWDSEEESDVPAEVLRHPLSEAQDCEDVLSGLSVG</sequence>